<reference evidence="9 10" key="1">
    <citation type="journal article" date="2015" name="Clin. Infect. Dis.">
        <title>Genomic Investigations unmask Mycoplasma amphoriforme, a new respiratory pathogen.</title>
        <authorList>
            <person name="Gillespie S.H."/>
            <person name="Ling C.L."/>
            <person name="Oravcova K."/>
            <person name="Pinheiro M."/>
            <person name="Wells L."/>
            <person name="Bryant J.M."/>
            <person name="McHugh T.D."/>
            <person name="Bebear C."/>
            <person name="Webster D."/>
            <person name="Harris S.R."/>
            <person name="Seth-Smith H.M."/>
            <person name="Thomson N.R."/>
        </authorList>
    </citation>
    <scope>NUCLEOTIDE SEQUENCE [LARGE SCALE GENOMIC DNA]</scope>
    <source>
        <strain evidence="9 10">A39</strain>
    </source>
</reference>
<dbReference type="HAMAP" id="MF_01445">
    <property type="entry name" value="TsaD"/>
    <property type="match status" value="1"/>
</dbReference>
<keyword evidence="2 7" id="KW-0819">tRNA processing</keyword>
<evidence type="ECO:0000313" key="10">
    <source>
        <dbReference type="Proteomes" id="UP000261764"/>
    </source>
</evidence>
<dbReference type="PANTHER" id="PTHR11735">
    <property type="entry name" value="TRNA N6-ADENOSINE THREONYLCARBAMOYLTRANSFERASE"/>
    <property type="match status" value="1"/>
</dbReference>
<feature type="binding site" evidence="7">
    <location>
        <position position="113"/>
    </location>
    <ligand>
        <name>Fe cation</name>
        <dbReference type="ChEBI" id="CHEBI:24875"/>
    </ligand>
</feature>
<dbReference type="PROSITE" id="PS01016">
    <property type="entry name" value="GLYCOPROTEASE"/>
    <property type="match status" value="1"/>
</dbReference>
<dbReference type="GO" id="GO:0061711">
    <property type="term" value="F:tRNA N(6)-L-threonylcarbamoyladenine synthase activity"/>
    <property type="evidence" value="ECO:0007669"/>
    <property type="project" value="UniProtKB-EC"/>
</dbReference>
<keyword evidence="4 7" id="KW-0408">Iron</keyword>
<evidence type="ECO:0000259" key="8">
    <source>
        <dbReference type="Pfam" id="PF00814"/>
    </source>
</evidence>
<dbReference type="PANTHER" id="PTHR11735:SF6">
    <property type="entry name" value="TRNA N6-ADENOSINE THREONYLCARBAMOYLTRANSFERASE, MITOCHONDRIAL"/>
    <property type="match status" value="1"/>
</dbReference>
<feature type="binding site" evidence="7">
    <location>
        <position position="298"/>
    </location>
    <ligand>
        <name>Fe cation</name>
        <dbReference type="ChEBI" id="CHEBI:24875"/>
    </ligand>
</feature>
<comment type="similarity">
    <text evidence="7">Belongs to the KAE1 / TsaD family.</text>
</comment>
<comment type="function">
    <text evidence="7">Required for the formation of a threonylcarbamoyl group on adenosine at position 37 (t(6)A37) in tRNAs that read codons beginning with adenine. Is involved in the transfer of the threonylcarbamoyl moiety of threonylcarbamoyl-AMP (TC-AMP) to the N6 group of A37, together with TsaE and TsaB. TsaD likely plays a direct catalytic role in this reaction.</text>
</comment>
<comment type="catalytic activity">
    <reaction evidence="6 7">
        <text>L-threonylcarbamoyladenylate + adenosine(37) in tRNA = N(6)-L-threonylcarbamoyladenosine(37) in tRNA + AMP + H(+)</text>
        <dbReference type="Rhea" id="RHEA:37059"/>
        <dbReference type="Rhea" id="RHEA-COMP:10162"/>
        <dbReference type="Rhea" id="RHEA-COMP:10163"/>
        <dbReference type="ChEBI" id="CHEBI:15378"/>
        <dbReference type="ChEBI" id="CHEBI:73682"/>
        <dbReference type="ChEBI" id="CHEBI:74411"/>
        <dbReference type="ChEBI" id="CHEBI:74418"/>
        <dbReference type="ChEBI" id="CHEBI:456215"/>
        <dbReference type="EC" id="2.3.1.234"/>
    </reaction>
</comment>
<name>A0A292IH08_9MOLU</name>
<comment type="subcellular location">
    <subcellularLocation>
        <location evidence="7">Cytoplasm</location>
    </subcellularLocation>
</comment>
<keyword evidence="10" id="KW-1185">Reference proteome</keyword>
<proteinExistence type="inferred from homology"/>
<feature type="binding site" evidence="7">
    <location>
        <position position="186"/>
    </location>
    <ligand>
        <name>substrate</name>
    </ligand>
</feature>
<feature type="binding site" evidence="7">
    <location>
        <position position="117"/>
    </location>
    <ligand>
        <name>Fe cation</name>
        <dbReference type="ChEBI" id="CHEBI:24875"/>
    </ligand>
</feature>
<keyword evidence="1 7" id="KW-0808">Transferase</keyword>
<dbReference type="AlphaFoldDB" id="A0A292IH08"/>
<evidence type="ECO:0000256" key="5">
    <source>
        <dbReference type="ARBA" id="ARBA00023315"/>
    </source>
</evidence>
<evidence type="ECO:0000313" key="9">
    <source>
        <dbReference type="EMBL" id="CDN40224.1"/>
    </source>
</evidence>
<evidence type="ECO:0000256" key="7">
    <source>
        <dbReference type="HAMAP-Rule" id="MF_01445"/>
    </source>
</evidence>
<dbReference type="InterPro" id="IPR043129">
    <property type="entry name" value="ATPase_NBD"/>
</dbReference>
<dbReference type="PRINTS" id="PR00789">
    <property type="entry name" value="OSIALOPTASE"/>
</dbReference>
<dbReference type="NCBIfam" id="TIGR00329">
    <property type="entry name" value="gcp_kae1"/>
    <property type="match status" value="1"/>
</dbReference>
<dbReference type="FunFam" id="3.30.420.40:FF:000012">
    <property type="entry name" value="tRNA N6-adenosine threonylcarbamoyltransferase"/>
    <property type="match status" value="1"/>
</dbReference>
<keyword evidence="7" id="KW-0963">Cytoplasm</keyword>
<dbReference type="EMBL" id="HG937516">
    <property type="protein sequence ID" value="CDN40224.1"/>
    <property type="molecule type" value="Genomic_DNA"/>
</dbReference>
<keyword evidence="3 7" id="KW-0479">Metal-binding</keyword>
<feature type="binding site" evidence="7">
    <location>
        <position position="169"/>
    </location>
    <ligand>
        <name>substrate</name>
    </ligand>
</feature>
<dbReference type="KEGG" id="mamp:MAMA39_01000"/>
<dbReference type="Gene3D" id="3.30.420.40">
    <property type="match status" value="2"/>
</dbReference>
<comment type="cofactor">
    <cofactor evidence="7">
        <name>Fe(2+)</name>
        <dbReference type="ChEBI" id="CHEBI:29033"/>
    </cofactor>
    <text evidence="7">Binds 1 Fe(2+) ion per subunit.</text>
</comment>
<dbReference type="SUPFAM" id="SSF53067">
    <property type="entry name" value="Actin-like ATPase domain"/>
    <property type="match status" value="2"/>
</dbReference>
<gene>
    <name evidence="7" type="primary">tsaD</name>
    <name evidence="9" type="ORF">MAMA39_01000</name>
</gene>
<evidence type="ECO:0000256" key="1">
    <source>
        <dbReference type="ARBA" id="ARBA00022679"/>
    </source>
</evidence>
<evidence type="ECO:0000256" key="6">
    <source>
        <dbReference type="ARBA" id="ARBA00048117"/>
    </source>
</evidence>
<dbReference type="NCBIfam" id="TIGR03723">
    <property type="entry name" value="T6A_TsaD_YgjD"/>
    <property type="match status" value="1"/>
</dbReference>
<feature type="binding site" evidence="7">
    <location>
        <position position="182"/>
    </location>
    <ligand>
        <name>substrate</name>
    </ligand>
</feature>
<protein>
    <recommendedName>
        <fullName evidence="7">tRNA N6-adenosine threonylcarbamoyltransferase</fullName>
        <ecNumber evidence="7">2.3.1.234</ecNumber>
    </recommendedName>
    <alternativeName>
        <fullName evidence="7">N6-L-threonylcarbamoyladenine synthase</fullName>
        <shortName evidence="7">t(6)A synthase</shortName>
    </alternativeName>
    <alternativeName>
        <fullName evidence="7">t(6)A37 threonylcarbamoyladenosine biosynthesis protein TsaD</fullName>
    </alternativeName>
    <alternativeName>
        <fullName evidence="7">tRNA threonylcarbamoyladenosine biosynthesis protein TsaD</fullName>
    </alternativeName>
</protein>
<evidence type="ECO:0000256" key="2">
    <source>
        <dbReference type="ARBA" id="ARBA00022694"/>
    </source>
</evidence>
<dbReference type="RefSeq" id="WP_343251565.1">
    <property type="nucleotide sequence ID" value="NZ_HG937516.1"/>
</dbReference>
<dbReference type="GO" id="GO:0005506">
    <property type="term" value="F:iron ion binding"/>
    <property type="evidence" value="ECO:0007669"/>
    <property type="project" value="UniProtKB-UniRule"/>
</dbReference>
<feature type="binding site" evidence="7">
    <location>
        <position position="274"/>
    </location>
    <ligand>
        <name>substrate</name>
    </ligand>
</feature>
<organism evidence="9 10">
    <name type="scientific">Mycoplasma amphoriforme A39</name>
    <dbReference type="NCBI Taxonomy" id="572419"/>
    <lineage>
        <taxon>Bacteria</taxon>
        <taxon>Bacillati</taxon>
        <taxon>Mycoplasmatota</taxon>
        <taxon>Mollicutes</taxon>
        <taxon>Mycoplasmataceae</taxon>
        <taxon>Mycoplasma</taxon>
    </lineage>
</organism>
<evidence type="ECO:0000256" key="4">
    <source>
        <dbReference type="ARBA" id="ARBA00023004"/>
    </source>
</evidence>
<feature type="binding site" evidence="7">
    <location>
        <begin position="136"/>
        <end position="140"/>
    </location>
    <ligand>
        <name>substrate</name>
    </ligand>
</feature>
<sequence length="326" mass="36243">MKYSIVLGVETTCDDTGIGICKNGKVIANQIISSRTYHQNYGGVVPEIAAREHEKNLPLVYKAAIKEANLSANDIDLITYASEPGLPGSLHVGKIFAKTLGLVLKIPMLPINHLYGHLFSGAINQNPIEYPALGLVVSGGHTSIYLINSAFDIQLLDETMDDAIGEVYDKVARELSYDYPGGCTIDQQFDLKQANTINFLKNKRPHTAFSYSGFKTAVINYINHQKQKHTALDHTKVCSSFQYWIIEDFLKRTSFYLAKYPVKTVALGGGVSANSYLRSRLQAMHVNVVLPQNMYTEDNAAMHAYYASVLLKEAHEKKFSLPIQTF</sequence>
<dbReference type="GO" id="GO:0005737">
    <property type="term" value="C:cytoplasm"/>
    <property type="evidence" value="ECO:0007669"/>
    <property type="project" value="UniProtKB-SubCell"/>
</dbReference>
<dbReference type="EC" id="2.3.1.234" evidence="7"/>
<dbReference type="InterPro" id="IPR017860">
    <property type="entry name" value="Peptidase_M22_CS"/>
</dbReference>
<dbReference type="InterPro" id="IPR017861">
    <property type="entry name" value="KAE1/TsaD"/>
</dbReference>
<keyword evidence="5 7" id="KW-0012">Acyltransferase</keyword>
<feature type="domain" description="Gcp-like" evidence="8">
    <location>
        <begin position="25"/>
        <end position="305"/>
    </location>
</feature>
<dbReference type="GO" id="GO:0002949">
    <property type="term" value="P:tRNA threonylcarbamoyladenosine modification"/>
    <property type="evidence" value="ECO:0007669"/>
    <property type="project" value="UniProtKB-UniRule"/>
</dbReference>
<dbReference type="InterPro" id="IPR022450">
    <property type="entry name" value="TsaD"/>
</dbReference>
<accession>A0A292IH08</accession>
<dbReference type="Proteomes" id="UP000261764">
    <property type="component" value="Chromosome I"/>
</dbReference>
<dbReference type="InterPro" id="IPR000905">
    <property type="entry name" value="Gcp-like_dom"/>
</dbReference>
<evidence type="ECO:0000256" key="3">
    <source>
        <dbReference type="ARBA" id="ARBA00022723"/>
    </source>
</evidence>
<dbReference type="Pfam" id="PF00814">
    <property type="entry name" value="TsaD"/>
    <property type="match status" value="1"/>
</dbReference>